<sequence>MPNHDRPAVITQAEMSYDEQFRLRRRRYLIMMGLRIPFLIAAVLVYRIPWLALIFIAASIPLPWIAVLIANDRPARKTRMVPRGTINHERALPSRTPLVIDHVVDQVVDQAADESPAGEHHRS</sequence>
<protein>
    <submittedName>
        <fullName evidence="2">DUF3099 domain-containing protein</fullName>
    </submittedName>
</protein>
<gene>
    <name evidence="2" type="ORF">ABLG96_14235</name>
</gene>
<evidence type="ECO:0000313" key="2">
    <source>
        <dbReference type="EMBL" id="XCG62406.1"/>
    </source>
</evidence>
<dbReference type="EMBL" id="CP159218">
    <property type="protein sequence ID" value="XCG62406.1"/>
    <property type="molecule type" value="Genomic_DNA"/>
</dbReference>
<accession>A0AAU8DKV2</accession>
<proteinExistence type="predicted"/>
<organism evidence="2">
    <name type="scientific">Nakamurella sp. A5-74</name>
    <dbReference type="NCBI Taxonomy" id="3158264"/>
    <lineage>
        <taxon>Bacteria</taxon>
        <taxon>Bacillati</taxon>
        <taxon>Actinomycetota</taxon>
        <taxon>Actinomycetes</taxon>
        <taxon>Nakamurellales</taxon>
        <taxon>Nakamurellaceae</taxon>
        <taxon>Nakamurella</taxon>
    </lineage>
</organism>
<evidence type="ECO:0000256" key="1">
    <source>
        <dbReference type="SAM" id="Phobius"/>
    </source>
</evidence>
<dbReference type="Pfam" id="PF11298">
    <property type="entry name" value="DUF3099"/>
    <property type="match status" value="1"/>
</dbReference>
<dbReference type="RefSeq" id="WP_353648021.1">
    <property type="nucleotide sequence ID" value="NZ_CP159218.1"/>
</dbReference>
<keyword evidence="1" id="KW-0812">Transmembrane</keyword>
<dbReference type="InterPro" id="IPR021449">
    <property type="entry name" value="DUF3099"/>
</dbReference>
<name>A0AAU8DKV2_9ACTN</name>
<keyword evidence="1" id="KW-1133">Transmembrane helix</keyword>
<keyword evidence="1" id="KW-0472">Membrane</keyword>
<dbReference type="AlphaFoldDB" id="A0AAU8DKV2"/>
<reference evidence="2" key="1">
    <citation type="submission" date="2024-05" db="EMBL/GenBank/DDBJ databases">
        <authorList>
            <person name="Cai S.Y."/>
            <person name="Jin L.M."/>
            <person name="Li H.R."/>
        </authorList>
    </citation>
    <scope>NUCLEOTIDE SEQUENCE</scope>
    <source>
        <strain evidence="2">A5-74</strain>
    </source>
</reference>
<feature type="transmembrane region" description="Helical" evidence="1">
    <location>
        <begin position="28"/>
        <end position="46"/>
    </location>
</feature>
<feature type="transmembrane region" description="Helical" evidence="1">
    <location>
        <begin position="52"/>
        <end position="70"/>
    </location>
</feature>